<name>A0A9P8SLP4_9HYPO</name>
<sequence>MSELQGEREESLSLGPPPPCSITRTCPSDPTPSPRVSAAAAAPTAKTQRYTAPWTQLFRRQPIATPDNTTPSPPQRPPRTPYVPSHAASSFARTASPLAWRRKERRAVEEKRSMVHEGEEPEDSEEEGKGIGGTEVEDKRKDIAGGGHGAIRPNRHGPTDYDIFLAEADDRTLRAATRPHLRPGPGPGPGNLATANRHHHNDSADCSTACSRCSRNNTCDDEVRAGIPRGEPSCFGLPHPPSRTVKRRQSGALARCIGEYVRPSWPGELADTRR</sequence>
<comment type="caution">
    <text evidence="2">The sequence shown here is derived from an EMBL/GenBank/DDBJ whole genome shotgun (WGS) entry which is preliminary data.</text>
</comment>
<dbReference type="Proteomes" id="UP000824596">
    <property type="component" value="Unassembled WGS sequence"/>
</dbReference>
<dbReference type="EMBL" id="JAIZPD010000001">
    <property type="protein sequence ID" value="KAH0967713.1"/>
    <property type="molecule type" value="Genomic_DNA"/>
</dbReference>
<dbReference type="AlphaFoldDB" id="A0A9P8SLP4"/>
<reference evidence="2" key="1">
    <citation type="submission" date="2021-09" db="EMBL/GenBank/DDBJ databases">
        <title>A high-quality genome of the endoparasitic fungus Hirsutella rhossiliensis with a comparison of Hirsutella genomes reveals transposable elements contributing to genome size variation.</title>
        <authorList>
            <person name="Lin R."/>
            <person name="Jiao Y."/>
            <person name="Sun X."/>
            <person name="Ling J."/>
            <person name="Xie B."/>
            <person name="Cheng X."/>
        </authorList>
    </citation>
    <scope>NUCLEOTIDE SEQUENCE</scope>
    <source>
        <strain evidence="2">HR02</strain>
    </source>
</reference>
<feature type="region of interest" description="Disordered" evidence="1">
    <location>
        <begin position="1"/>
        <end position="160"/>
    </location>
</feature>
<evidence type="ECO:0000313" key="2">
    <source>
        <dbReference type="EMBL" id="KAH0967713.1"/>
    </source>
</evidence>
<feature type="compositionally biased region" description="Basic and acidic residues" evidence="1">
    <location>
        <begin position="106"/>
        <end position="118"/>
    </location>
</feature>
<feature type="region of interest" description="Disordered" evidence="1">
    <location>
        <begin position="227"/>
        <end position="248"/>
    </location>
</feature>
<proteinExistence type="predicted"/>
<gene>
    <name evidence="2" type="ORF">HRG_00355</name>
</gene>
<protein>
    <submittedName>
        <fullName evidence="2">Uncharacterized protein</fullName>
    </submittedName>
</protein>
<evidence type="ECO:0000256" key="1">
    <source>
        <dbReference type="SAM" id="MobiDB-lite"/>
    </source>
</evidence>
<feature type="region of interest" description="Disordered" evidence="1">
    <location>
        <begin position="177"/>
        <end position="207"/>
    </location>
</feature>
<evidence type="ECO:0000313" key="3">
    <source>
        <dbReference type="Proteomes" id="UP000824596"/>
    </source>
</evidence>
<accession>A0A9P8SLP4</accession>
<keyword evidence="3" id="KW-1185">Reference proteome</keyword>
<feature type="compositionally biased region" description="Basic and acidic residues" evidence="1">
    <location>
        <begin position="1"/>
        <end position="11"/>
    </location>
</feature>
<dbReference type="RefSeq" id="XP_044725226.1">
    <property type="nucleotide sequence ID" value="XM_044858826.1"/>
</dbReference>
<feature type="compositionally biased region" description="Pro residues" evidence="1">
    <location>
        <begin position="71"/>
        <end position="81"/>
    </location>
</feature>
<organism evidence="2 3">
    <name type="scientific">Hirsutella rhossiliensis</name>
    <dbReference type="NCBI Taxonomy" id="111463"/>
    <lineage>
        <taxon>Eukaryota</taxon>
        <taxon>Fungi</taxon>
        <taxon>Dikarya</taxon>
        <taxon>Ascomycota</taxon>
        <taxon>Pezizomycotina</taxon>
        <taxon>Sordariomycetes</taxon>
        <taxon>Hypocreomycetidae</taxon>
        <taxon>Hypocreales</taxon>
        <taxon>Ophiocordycipitaceae</taxon>
        <taxon>Hirsutella</taxon>
    </lineage>
</organism>
<dbReference type="GeneID" id="68349484"/>
<feature type="compositionally biased region" description="Low complexity" evidence="1">
    <location>
        <begin position="34"/>
        <end position="45"/>
    </location>
</feature>